<dbReference type="STRING" id="693986.MOC_5270"/>
<evidence type="ECO:0000256" key="1">
    <source>
        <dbReference type="SAM" id="MobiDB-lite"/>
    </source>
</evidence>
<sequence length="411" mass="45036">MIGPLSRGIGRTSAFGPGAATAPPAVANPKTVPGRRVAFFGHDLAEPTVRKRVDAIREAGWSVIVYAFERARPGGAATPREADDAVPLGRTVDRNYASRLPRLALGILRALRRGPDLRAADVIYVRNLDMALVAWTSSRLAGSRARLVYEVLDIQRLMVRPDAPGRIARTVERWLLRRSALLVVSAPDFIDRYFRPVQGFTGAWHLLENKVMGHRLGEVADRLDRTRAAEPPWVIGWFGTLRCRRSLTLLAAIADALGDSVRIVLAGRLSEEDIAPRVLAETLDGRANMAFRGPYANPRDLPEIYSGVHFSWAVDYLDDGLNSDWLLPNRLYEGGLCGALTLARASTATGRYAVAEGLGWAFPEPLADSVTAFLRTLTPAVYAQRHARLLACDLATFVDVGGMRDLLVRVD</sequence>
<accession>A0A089P2M6</accession>
<dbReference type="RefSeq" id="WP_043759831.1">
    <property type="nucleotide sequence ID" value="NZ_CP003811.1"/>
</dbReference>
<dbReference type="Proteomes" id="UP000029492">
    <property type="component" value="Chromosome"/>
</dbReference>
<gene>
    <name evidence="2" type="ORF">MOC_5270</name>
</gene>
<name>A0A089P2M6_9HYPH</name>
<protein>
    <submittedName>
        <fullName evidence="2">Glucosyltransferase protein</fullName>
    </submittedName>
</protein>
<dbReference type="GO" id="GO:0016740">
    <property type="term" value="F:transferase activity"/>
    <property type="evidence" value="ECO:0007669"/>
    <property type="project" value="UniProtKB-KW"/>
</dbReference>
<dbReference type="EMBL" id="CP003811">
    <property type="protein sequence ID" value="AIQ93025.1"/>
    <property type="molecule type" value="Genomic_DNA"/>
</dbReference>
<dbReference type="eggNOG" id="COG0438">
    <property type="taxonomic scope" value="Bacteria"/>
</dbReference>
<feature type="region of interest" description="Disordered" evidence="1">
    <location>
        <begin position="1"/>
        <end position="28"/>
    </location>
</feature>
<evidence type="ECO:0000313" key="3">
    <source>
        <dbReference type="Proteomes" id="UP000029492"/>
    </source>
</evidence>
<dbReference type="KEGG" id="mor:MOC_5270"/>
<dbReference type="AlphaFoldDB" id="A0A089P2M6"/>
<reference evidence="2 3" key="1">
    <citation type="journal article" date="2014" name="PLoS ONE">
        <title>Genome Information of Methylobacterium oryzae, a Plant-Probiotic Methylotroph in the Phyllosphere.</title>
        <authorList>
            <person name="Kwak M.J."/>
            <person name="Jeong H."/>
            <person name="Madhaiyan M."/>
            <person name="Lee Y."/>
            <person name="Sa T.M."/>
            <person name="Oh T.K."/>
            <person name="Kim J.F."/>
        </authorList>
    </citation>
    <scope>NUCLEOTIDE SEQUENCE [LARGE SCALE GENOMIC DNA]</scope>
    <source>
        <strain evidence="2 3">CBMB20</strain>
    </source>
</reference>
<dbReference type="SUPFAM" id="SSF53756">
    <property type="entry name" value="UDP-Glycosyltransferase/glycogen phosphorylase"/>
    <property type="match status" value="1"/>
</dbReference>
<evidence type="ECO:0000313" key="2">
    <source>
        <dbReference type="EMBL" id="AIQ93025.1"/>
    </source>
</evidence>
<proteinExistence type="predicted"/>
<organism evidence="2 3">
    <name type="scientific">Methylobacterium oryzae CBMB20</name>
    <dbReference type="NCBI Taxonomy" id="693986"/>
    <lineage>
        <taxon>Bacteria</taxon>
        <taxon>Pseudomonadati</taxon>
        <taxon>Pseudomonadota</taxon>
        <taxon>Alphaproteobacteria</taxon>
        <taxon>Hyphomicrobiales</taxon>
        <taxon>Methylobacteriaceae</taxon>
        <taxon>Methylobacterium</taxon>
    </lineage>
</organism>
<keyword evidence="3" id="KW-1185">Reference proteome</keyword>
<feature type="compositionally biased region" description="Low complexity" evidence="1">
    <location>
        <begin position="16"/>
        <end position="28"/>
    </location>
</feature>
<dbReference type="HOGENOM" id="CLU_061763_0_0_5"/>